<dbReference type="InterPro" id="IPR038432">
    <property type="entry name" value="PulS/OutS-like_sf"/>
</dbReference>
<dbReference type="InterPro" id="IPR019114">
    <property type="entry name" value="Chap_lipoprot_PulS/OutS-like"/>
</dbReference>
<dbReference type="RefSeq" id="WP_278430928.1">
    <property type="nucleotide sequence ID" value="NZ_DPSM01000015.1"/>
</dbReference>
<dbReference type="Pfam" id="PF09691">
    <property type="entry name" value="T2SS_PulS_OutS"/>
    <property type="match status" value="1"/>
</dbReference>
<proteinExistence type="predicted"/>
<dbReference type="Proteomes" id="UP000262210">
    <property type="component" value="Unassembled WGS sequence"/>
</dbReference>
<dbReference type="InterPro" id="IPR005699">
    <property type="entry name" value="Chap_lipoprot_PulS/OutS"/>
</dbReference>
<evidence type="ECO:0000256" key="1">
    <source>
        <dbReference type="SAM" id="SignalP"/>
    </source>
</evidence>
<dbReference type="NCBIfam" id="TIGR01004">
    <property type="entry name" value="PulS_OutS"/>
    <property type="match status" value="1"/>
</dbReference>
<name>A0A9C7V7N9_9GAMM</name>
<dbReference type="AlphaFoldDB" id="A0A9C7V7N9"/>
<evidence type="ECO:0000313" key="2">
    <source>
        <dbReference type="EMBL" id="HCK00059.1"/>
    </source>
</evidence>
<dbReference type="Gene3D" id="1.20.58.1630">
    <property type="entry name" value="Chaperone lipoprotein PulS/OutS"/>
    <property type="match status" value="1"/>
</dbReference>
<accession>A0A9C7V7N9</accession>
<protein>
    <submittedName>
        <fullName evidence="2">Secretion protein</fullName>
    </submittedName>
</protein>
<dbReference type="EMBL" id="DPSM01000015">
    <property type="protein sequence ID" value="HCK00059.1"/>
    <property type="molecule type" value="Genomic_DNA"/>
</dbReference>
<organism evidence="2 3">
    <name type="scientific">Serratia grimesii</name>
    <dbReference type="NCBI Taxonomy" id="82995"/>
    <lineage>
        <taxon>Bacteria</taxon>
        <taxon>Pseudomonadati</taxon>
        <taxon>Pseudomonadota</taxon>
        <taxon>Gammaproteobacteria</taxon>
        <taxon>Enterobacterales</taxon>
        <taxon>Yersiniaceae</taxon>
        <taxon>Serratia</taxon>
    </lineage>
</organism>
<feature type="chain" id="PRO_5039139431" evidence="1">
    <location>
        <begin position="26"/>
        <end position="132"/>
    </location>
</feature>
<dbReference type="GO" id="GO:0006886">
    <property type="term" value="P:intracellular protein transport"/>
    <property type="evidence" value="ECO:0007669"/>
    <property type="project" value="InterPro"/>
</dbReference>
<comment type="caution">
    <text evidence="2">The sequence shown here is derived from an EMBL/GenBank/DDBJ whole genome shotgun (WGS) entry which is preliminary data.</text>
</comment>
<sequence length="132" mass="14695">MHNLFRSFSAGLAAMLLLAGCQQKAHQPPPPAVTQVEQLSALLAGGHFLRQNCARTDIPDDVKLQRTAMRIAQQRGWDTHAAEYRQLPARTQARYQVLMQDNTPLSDKCATLNQSTARFVAAARSDQVDYMD</sequence>
<evidence type="ECO:0000313" key="3">
    <source>
        <dbReference type="Proteomes" id="UP000262210"/>
    </source>
</evidence>
<keyword evidence="1" id="KW-0732">Signal</keyword>
<gene>
    <name evidence="2" type="ORF">DHV72_08535</name>
</gene>
<reference evidence="2 3" key="1">
    <citation type="journal article" date="2018" name="Nat. Biotechnol.">
        <title>A standardized bacterial taxonomy based on genome phylogeny substantially revises the tree of life.</title>
        <authorList>
            <person name="Parks D.H."/>
            <person name="Chuvochina M."/>
            <person name="Waite D.W."/>
            <person name="Rinke C."/>
            <person name="Skarshewski A."/>
            <person name="Chaumeil P.A."/>
            <person name="Hugenholtz P."/>
        </authorList>
    </citation>
    <scope>NUCLEOTIDE SEQUENCE [LARGE SCALE GENOMIC DNA]</scope>
    <source>
        <strain evidence="2">UBA11264</strain>
    </source>
</reference>
<feature type="signal peptide" evidence="1">
    <location>
        <begin position="1"/>
        <end position="25"/>
    </location>
</feature>
<dbReference type="PROSITE" id="PS51257">
    <property type="entry name" value="PROKAR_LIPOPROTEIN"/>
    <property type="match status" value="1"/>
</dbReference>